<dbReference type="Pfam" id="PF23870">
    <property type="entry name" value="DUF7225"/>
    <property type="match status" value="1"/>
</dbReference>
<dbReference type="InterPro" id="IPR002711">
    <property type="entry name" value="HNH"/>
</dbReference>
<dbReference type="GO" id="GO:0003676">
    <property type="term" value="F:nucleic acid binding"/>
    <property type="evidence" value="ECO:0007669"/>
    <property type="project" value="InterPro"/>
</dbReference>
<organism evidence="3 4">
    <name type="scientific">Aeromonas allosaccharophila</name>
    <dbReference type="NCBI Taxonomy" id="656"/>
    <lineage>
        <taxon>Bacteria</taxon>
        <taxon>Pseudomonadati</taxon>
        <taxon>Pseudomonadota</taxon>
        <taxon>Gammaproteobacteria</taxon>
        <taxon>Aeromonadales</taxon>
        <taxon>Aeromonadaceae</taxon>
        <taxon>Aeromonas</taxon>
    </lineage>
</organism>
<dbReference type="RefSeq" id="WP_275056254.1">
    <property type="nucleotide sequence ID" value="NZ_CP118988.1"/>
</dbReference>
<accession>A0AAX3NKQ7</accession>
<gene>
    <name evidence="3" type="ORF">PYU98_12040</name>
</gene>
<keyword evidence="3" id="KW-0540">Nuclease</keyword>
<dbReference type="GO" id="GO:0008270">
    <property type="term" value="F:zinc ion binding"/>
    <property type="evidence" value="ECO:0007669"/>
    <property type="project" value="InterPro"/>
</dbReference>
<dbReference type="InterPro" id="IPR055649">
    <property type="entry name" value="DUF7225"/>
</dbReference>
<dbReference type="Gene3D" id="1.10.30.50">
    <property type="match status" value="1"/>
</dbReference>
<proteinExistence type="predicted"/>
<protein>
    <submittedName>
        <fullName evidence="3">HNH endonuclease</fullName>
    </submittedName>
</protein>
<keyword evidence="3" id="KW-0255">Endonuclease</keyword>
<evidence type="ECO:0000313" key="3">
    <source>
        <dbReference type="EMBL" id="WED74704.1"/>
    </source>
</evidence>
<reference evidence="3" key="1">
    <citation type="submission" date="2023-02" db="EMBL/GenBank/DDBJ databases">
        <title>The sequence of Aeromonas allosaccharophila K520.</title>
        <authorList>
            <person name="Luo X."/>
        </authorList>
    </citation>
    <scope>NUCLEOTIDE SEQUENCE</scope>
    <source>
        <strain evidence="3">K520</strain>
    </source>
</reference>
<sequence length="231" mass="26441">MSIVQSVASTLSEEDKTIFTSKEIKDLAFKKHKIKPTSIIPSDYCYNRTNYGIDKSGILKNKFLFINPDGTYLYLGFNYPFNGYVYHKPKGSKIEMTVGHWSNGNYFPIDPYQNDIEVLSNNSFIEGATKTISVNAYERNPNARLICIEHHGNKCWTCDFDFEKTYGDLGKGFIHVHHITPLSQIGHSYKLDPVLDLLPLCPNCHAMVHRKTPAMHPQELKLLIIEKKNIK</sequence>
<name>A0AAX3NKQ7_9GAMM</name>
<feature type="domain" description="HNH" evidence="1">
    <location>
        <begin position="155"/>
        <end position="210"/>
    </location>
</feature>
<feature type="domain" description="DUF7225" evidence="2">
    <location>
        <begin position="3"/>
        <end position="106"/>
    </location>
</feature>
<keyword evidence="3" id="KW-0378">Hydrolase</keyword>
<dbReference type="Pfam" id="PF01844">
    <property type="entry name" value="HNH"/>
    <property type="match status" value="1"/>
</dbReference>
<dbReference type="EMBL" id="CP118988">
    <property type="protein sequence ID" value="WED74704.1"/>
    <property type="molecule type" value="Genomic_DNA"/>
</dbReference>
<evidence type="ECO:0000259" key="1">
    <source>
        <dbReference type="Pfam" id="PF01844"/>
    </source>
</evidence>
<dbReference type="GO" id="GO:0004519">
    <property type="term" value="F:endonuclease activity"/>
    <property type="evidence" value="ECO:0007669"/>
    <property type="project" value="UniProtKB-KW"/>
</dbReference>
<dbReference type="AlphaFoldDB" id="A0AAX3NKQ7"/>
<evidence type="ECO:0000313" key="4">
    <source>
        <dbReference type="Proteomes" id="UP001213721"/>
    </source>
</evidence>
<dbReference type="Proteomes" id="UP001213721">
    <property type="component" value="Chromosome"/>
</dbReference>
<evidence type="ECO:0000259" key="2">
    <source>
        <dbReference type="Pfam" id="PF23870"/>
    </source>
</evidence>